<name>A0A3E2BQC9_9BACT</name>
<feature type="transmembrane region" description="Helical" evidence="6">
    <location>
        <begin position="233"/>
        <end position="250"/>
    </location>
</feature>
<feature type="transmembrane region" description="Helical" evidence="6">
    <location>
        <begin position="212"/>
        <end position="227"/>
    </location>
</feature>
<evidence type="ECO:0000313" key="7">
    <source>
        <dbReference type="EMBL" id="RFT16928.1"/>
    </source>
</evidence>
<evidence type="ECO:0000256" key="6">
    <source>
        <dbReference type="SAM" id="Phobius"/>
    </source>
</evidence>
<dbReference type="NCBIfam" id="TIGR00765">
    <property type="entry name" value="yihY_not_rbn"/>
    <property type="match status" value="1"/>
</dbReference>
<keyword evidence="4 6" id="KW-1133">Transmembrane helix</keyword>
<dbReference type="EMBL" id="QUAH01000001">
    <property type="protein sequence ID" value="RFT16928.1"/>
    <property type="molecule type" value="Genomic_DNA"/>
</dbReference>
<evidence type="ECO:0000256" key="1">
    <source>
        <dbReference type="ARBA" id="ARBA00004651"/>
    </source>
</evidence>
<sequence length="301" mass="34312">MTLNFLKILLASFKRFNDDRCWNASIVISYFSLLCVVPLVALFYYLGVKVLGSSELVVRSLNIFTEEFFAKMDPAFFKRLQALGDNLSNLGWFGLVGSLVAASFLFSNLIATLNQIFRARYHKSFFYNRLIEYVVMMIIGIILLFSLSITALWTGLQKFLRESEVISEFINPRLITVVNNFFFQYLLPYGLTLLFLFTLYKFIPETRVHTRSALLAAAIAAFFWEIFKRGFAFYVIHFSAVGIVLSKLLAGTLTSVIFFLLWISASLVIMLWGAELAAVLNEYLDSLQTSQEKEGTQPVQA</sequence>
<reference evidence="7 8" key="1">
    <citation type="submission" date="2018-08" db="EMBL/GenBank/DDBJ databases">
        <title>Genome analysis of the thermophilic bacterium of the candidate phylum Aminicenantes from deep subsurface aquifer revealed its physiology and ecological role.</title>
        <authorList>
            <person name="Kadnikov V.V."/>
            <person name="Mardanov A.V."/>
            <person name="Beletsky A.V."/>
            <person name="Karnachuk O.V."/>
            <person name="Ravin N.V."/>
        </authorList>
    </citation>
    <scope>NUCLEOTIDE SEQUENCE [LARGE SCALE GENOMIC DNA]</scope>
    <source>
        <strain evidence="7">BY38</strain>
    </source>
</reference>
<keyword evidence="3 6" id="KW-0812">Transmembrane</keyword>
<accession>A0A3E2BQC9</accession>
<evidence type="ECO:0000256" key="5">
    <source>
        <dbReference type="ARBA" id="ARBA00023136"/>
    </source>
</evidence>
<evidence type="ECO:0000256" key="2">
    <source>
        <dbReference type="ARBA" id="ARBA00022475"/>
    </source>
</evidence>
<dbReference type="GO" id="GO:0005886">
    <property type="term" value="C:plasma membrane"/>
    <property type="evidence" value="ECO:0007669"/>
    <property type="project" value="UniProtKB-SubCell"/>
</dbReference>
<evidence type="ECO:0000313" key="8">
    <source>
        <dbReference type="Proteomes" id="UP000257323"/>
    </source>
</evidence>
<dbReference type="AlphaFoldDB" id="A0A3E2BQC9"/>
<evidence type="ECO:0000256" key="3">
    <source>
        <dbReference type="ARBA" id="ARBA00022692"/>
    </source>
</evidence>
<comment type="caution">
    <text evidence="7">The sequence shown here is derived from an EMBL/GenBank/DDBJ whole genome shotgun (WGS) entry which is preliminary data.</text>
</comment>
<feature type="transmembrane region" description="Helical" evidence="6">
    <location>
        <begin position="90"/>
        <end position="110"/>
    </location>
</feature>
<dbReference type="PIRSF" id="PIRSF035875">
    <property type="entry name" value="RNase_BN"/>
    <property type="match status" value="1"/>
</dbReference>
<comment type="subcellular location">
    <subcellularLocation>
        <location evidence="1">Cell membrane</location>
        <topology evidence="1">Multi-pass membrane protein</topology>
    </subcellularLocation>
</comment>
<dbReference type="PANTHER" id="PTHR30213">
    <property type="entry name" value="INNER MEMBRANE PROTEIN YHJD"/>
    <property type="match status" value="1"/>
</dbReference>
<feature type="transmembrane region" description="Helical" evidence="6">
    <location>
        <begin position="21"/>
        <end position="46"/>
    </location>
</feature>
<proteinExistence type="predicted"/>
<organism evidence="7 8">
    <name type="scientific">Candidatus Saccharicenans subterraneus</name>
    <dbReference type="NCBI Taxonomy" id="2508984"/>
    <lineage>
        <taxon>Bacteria</taxon>
        <taxon>Candidatus Aminicenantota</taxon>
        <taxon>Candidatus Aminicenantia</taxon>
        <taxon>Candidatus Aminicenantales</taxon>
        <taxon>Candidatus Saccharicenantaceae</taxon>
        <taxon>Candidatus Saccharicenans</taxon>
    </lineage>
</organism>
<keyword evidence="2" id="KW-1003">Cell membrane</keyword>
<dbReference type="InterPro" id="IPR017039">
    <property type="entry name" value="Virul_fac_BrkB"/>
</dbReference>
<feature type="transmembrane region" description="Helical" evidence="6">
    <location>
        <begin position="130"/>
        <end position="153"/>
    </location>
</feature>
<feature type="transmembrane region" description="Helical" evidence="6">
    <location>
        <begin position="181"/>
        <end position="200"/>
    </location>
</feature>
<protein>
    <submittedName>
        <fullName evidence="7">Inner membrane protein YihY, formerly thought to be RNase BN</fullName>
    </submittedName>
</protein>
<keyword evidence="5 6" id="KW-0472">Membrane</keyword>
<dbReference type="PANTHER" id="PTHR30213:SF0">
    <property type="entry name" value="UPF0761 MEMBRANE PROTEIN YIHY"/>
    <property type="match status" value="1"/>
</dbReference>
<feature type="transmembrane region" description="Helical" evidence="6">
    <location>
        <begin position="257"/>
        <end position="280"/>
    </location>
</feature>
<gene>
    <name evidence="7" type="ORF">OP8BY_0870</name>
</gene>
<dbReference type="Proteomes" id="UP000257323">
    <property type="component" value="Unassembled WGS sequence"/>
</dbReference>
<evidence type="ECO:0000256" key="4">
    <source>
        <dbReference type="ARBA" id="ARBA00022989"/>
    </source>
</evidence>
<dbReference type="Pfam" id="PF03631">
    <property type="entry name" value="Virul_fac_BrkB"/>
    <property type="match status" value="1"/>
</dbReference>